<dbReference type="InterPro" id="IPR011701">
    <property type="entry name" value="MFS"/>
</dbReference>
<dbReference type="AlphaFoldDB" id="A0A7W8DPJ1"/>
<protein>
    <submittedName>
        <fullName evidence="7">MFS family permease</fullName>
    </submittedName>
</protein>
<keyword evidence="3 5" id="KW-1133">Transmembrane helix</keyword>
<evidence type="ECO:0000256" key="5">
    <source>
        <dbReference type="SAM" id="Phobius"/>
    </source>
</evidence>
<dbReference type="EMBL" id="JACHIF010000002">
    <property type="protein sequence ID" value="MBB5037205.1"/>
    <property type="molecule type" value="Genomic_DNA"/>
</dbReference>
<evidence type="ECO:0000256" key="1">
    <source>
        <dbReference type="ARBA" id="ARBA00004141"/>
    </source>
</evidence>
<accession>A0A7W8DPJ1</accession>
<dbReference type="Proteomes" id="UP000534294">
    <property type="component" value="Unassembled WGS sequence"/>
</dbReference>
<feature type="transmembrane region" description="Helical" evidence="5">
    <location>
        <begin position="309"/>
        <end position="329"/>
    </location>
</feature>
<dbReference type="PANTHER" id="PTHR23508:SF10">
    <property type="entry name" value="CARBOXYLIC ACID TRANSPORTER PROTEIN HOMOLOG"/>
    <property type="match status" value="1"/>
</dbReference>
<dbReference type="RefSeq" id="WP_184206883.1">
    <property type="nucleotide sequence ID" value="NZ_JACHIF010000002.1"/>
</dbReference>
<feature type="transmembrane region" description="Helical" evidence="5">
    <location>
        <begin position="185"/>
        <end position="202"/>
    </location>
</feature>
<keyword evidence="4 5" id="KW-0472">Membrane</keyword>
<proteinExistence type="predicted"/>
<feature type="transmembrane region" description="Helical" evidence="5">
    <location>
        <begin position="370"/>
        <end position="392"/>
    </location>
</feature>
<evidence type="ECO:0000256" key="3">
    <source>
        <dbReference type="ARBA" id="ARBA00022989"/>
    </source>
</evidence>
<feature type="transmembrane region" description="Helical" evidence="5">
    <location>
        <begin position="99"/>
        <end position="116"/>
    </location>
</feature>
<dbReference type="Pfam" id="PF07690">
    <property type="entry name" value="MFS_1"/>
    <property type="match status" value="1"/>
</dbReference>
<evidence type="ECO:0000313" key="8">
    <source>
        <dbReference type="Proteomes" id="UP000534294"/>
    </source>
</evidence>
<name>A0A7W8DPJ1_9BACT</name>
<gene>
    <name evidence="7" type="ORF">HNQ64_001447</name>
</gene>
<feature type="transmembrane region" description="Helical" evidence="5">
    <location>
        <begin position="25"/>
        <end position="50"/>
    </location>
</feature>
<feature type="transmembrane region" description="Helical" evidence="5">
    <location>
        <begin position="157"/>
        <end position="179"/>
    </location>
</feature>
<keyword evidence="2 5" id="KW-0812">Transmembrane</keyword>
<feature type="transmembrane region" description="Helical" evidence="5">
    <location>
        <begin position="335"/>
        <end position="358"/>
    </location>
</feature>
<evidence type="ECO:0000256" key="2">
    <source>
        <dbReference type="ARBA" id="ARBA00022692"/>
    </source>
</evidence>
<feature type="transmembrane region" description="Helical" evidence="5">
    <location>
        <begin position="237"/>
        <end position="256"/>
    </location>
</feature>
<dbReference type="Gene3D" id="1.20.1250.20">
    <property type="entry name" value="MFS general substrate transporter like domains"/>
    <property type="match status" value="2"/>
</dbReference>
<evidence type="ECO:0000313" key="7">
    <source>
        <dbReference type="EMBL" id="MBB5037205.1"/>
    </source>
</evidence>
<evidence type="ECO:0000259" key="6">
    <source>
        <dbReference type="PROSITE" id="PS50850"/>
    </source>
</evidence>
<feature type="transmembrane region" description="Helical" evidence="5">
    <location>
        <begin position="70"/>
        <end position="90"/>
    </location>
</feature>
<sequence>MSQSAAPQEITRLRDLSSHQKKSGLAAWLGWLFDGLDMHIYTLVATPFVAALLMKDGIAAPSGEVDTKASIIQAAFLVGWALGGGVFGWIGDRLGRSRTLVLTILFYAGFTGLSYFCTEWWHLLICRFLSALGIGGEWAVGASLLSETWPKKWRPWIAATLQTAVNMGVLLACLAGWLLKDDESHRTIFLVGILPALLTLWIRKAVPETEEWEEARKGTKPPRIGELFGKQVAGTTWRVMIICAVSLTAHWAFMFWQQSLIRALPEVKNLTGPEQTNAVVVALMYIMVGSIIGNYVAGAAAKIMGYRRAITLMLLAYGICMLTAFSQTWTHQQMLWWYAVIGLCQGVFGLFTMCLPPLFPTLLRTTGAGFCYNIGRIVAAAGTVMFKLYVPVGDYRLALYYAGLLFIPAAAIALLLPEEE</sequence>
<feature type="transmembrane region" description="Helical" evidence="5">
    <location>
        <begin position="276"/>
        <end position="297"/>
    </location>
</feature>
<reference evidence="7 8" key="1">
    <citation type="submission" date="2020-08" db="EMBL/GenBank/DDBJ databases">
        <title>Genomic Encyclopedia of Type Strains, Phase IV (KMG-IV): sequencing the most valuable type-strain genomes for metagenomic binning, comparative biology and taxonomic classification.</title>
        <authorList>
            <person name="Goeker M."/>
        </authorList>
    </citation>
    <scope>NUCLEOTIDE SEQUENCE [LARGE SCALE GENOMIC DNA]</scope>
    <source>
        <strain evidence="7 8">DSM 12251</strain>
    </source>
</reference>
<comment type="subcellular location">
    <subcellularLocation>
        <location evidence="1">Membrane</location>
        <topology evidence="1">Multi-pass membrane protein</topology>
    </subcellularLocation>
</comment>
<evidence type="ECO:0000256" key="4">
    <source>
        <dbReference type="ARBA" id="ARBA00023136"/>
    </source>
</evidence>
<organism evidence="7 8">
    <name type="scientific">Prosthecobacter dejongeii</name>
    <dbReference type="NCBI Taxonomy" id="48465"/>
    <lineage>
        <taxon>Bacteria</taxon>
        <taxon>Pseudomonadati</taxon>
        <taxon>Verrucomicrobiota</taxon>
        <taxon>Verrucomicrobiia</taxon>
        <taxon>Verrucomicrobiales</taxon>
        <taxon>Verrucomicrobiaceae</taxon>
        <taxon>Prosthecobacter</taxon>
    </lineage>
</organism>
<feature type="domain" description="Major facilitator superfamily (MFS) profile" evidence="6">
    <location>
        <begin position="23"/>
        <end position="420"/>
    </location>
</feature>
<dbReference type="SUPFAM" id="SSF103473">
    <property type="entry name" value="MFS general substrate transporter"/>
    <property type="match status" value="1"/>
</dbReference>
<dbReference type="InterPro" id="IPR036259">
    <property type="entry name" value="MFS_trans_sf"/>
</dbReference>
<dbReference type="GO" id="GO:0046943">
    <property type="term" value="F:carboxylic acid transmembrane transporter activity"/>
    <property type="evidence" value="ECO:0007669"/>
    <property type="project" value="TreeGrafter"/>
</dbReference>
<comment type="caution">
    <text evidence="7">The sequence shown here is derived from an EMBL/GenBank/DDBJ whole genome shotgun (WGS) entry which is preliminary data.</text>
</comment>
<dbReference type="InterPro" id="IPR020846">
    <property type="entry name" value="MFS_dom"/>
</dbReference>
<feature type="transmembrane region" description="Helical" evidence="5">
    <location>
        <begin position="398"/>
        <end position="416"/>
    </location>
</feature>
<dbReference type="PANTHER" id="PTHR23508">
    <property type="entry name" value="CARBOXYLIC ACID TRANSPORTER PROTEIN HOMOLOG"/>
    <property type="match status" value="1"/>
</dbReference>
<dbReference type="PROSITE" id="PS50850">
    <property type="entry name" value="MFS"/>
    <property type="match status" value="1"/>
</dbReference>
<dbReference type="GO" id="GO:0005886">
    <property type="term" value="C:plasma membrane"/>
    <property type="evidence" value="ECO:0007669"/>
    <property type="project" value="TreeGrafter"/>
</dbReference>
<keyword evidence="8" id="KW-1185">Reference proteome</keyword>